<gene>
    <name evidence="12" type="ORF">M427DRAFT_36417</name>
</gene>
<feature type="transmembrane region" description="Helical" evidence="9">
    <location>
        <begin position="411"/>
        <end position="430"/>
    </location>
</feature>
<evidence type="ECO:0000256" key="8">
    <source>
        <dbReference type="ARBA" id="ARBA00023224"/>
    </source>
</evidence>
<keyword evidence="10" id="KW-0732">Signal</keyword>
<feature type="chain" id="PRO_5007295926" description="G-protein coupled receptors family 3 profile domain-containing protein" evidence="10">
    <location>
        <begin position="23"/>
        <end position="985"/>
    </location>
</feature>
<evidence type="ECO:0000313" key="13">
    <source>
        <dbReference type="Proteomes" id="UP000070544"/>
    </source>
</evidence>
<feature type="transmembrane region" description="Helical" evidence="9">
    <location>
        <begin position="565"/>
        <end position="585"/>
    </location>
</feature>
<proteinExistence type="predicted"/>
<sequence>MLRALLVAAFAATLLAHDRVAAVETILVYQPFNAIPSAPFLAAAKEFNETYAGKWGVDVVFGSFVDLQANDNATYWGFLAPNNKNDRNAIQVFAPFFISFGASVATPKIECAMNSPQFRSAVKFWTDLSINETRRISPNLTSSTFVDYYSRMANGEIIHWFDGPWDKVFSATSVKTYPCNTDLSRVNFTSDKIHVAMMKPLRGPRLRASYSGGSALAIASGSTNKDAAMAFLRIFTDPAKSHMPSWVSSGNGPPFISLQALQDSTNPAVSGILCQSAYAYPEPYPKSFGEYVKLRDQNVIVKILYQVVSGNLTVDAATEEACATMDAMVFPPPESVSFASTVGGVIAAINASLQILCIAVIVILYWLRAQPSIVAIDLQMSCTVLVGCVVFLADTYTYMGAASLVGCRSSVFLLTIGSGLTLGPCLAKLYRIWNVFESVGTKKLNLRTSALFGIVGAITAPEVVLGIVWMIVDPPSFVKLVTDSDVRMQICRSKSEMINTAFFWAILAYNVVLLLAGLTLAWLSRNAYDRFNESREIGIGFMNILFLGLVWVLMSVAALSTEFQFWIRAAFMMSMVLALIATLYAPRIMKAYHSKASPNGGDEFDFQRSNPGATTTTATATAFKKTAGGQKTTDVHRADCSILQSMMGGMLKRWSKRKISYMPGMGLLVLEPDSKRGYSGEVYRVSDGSQLSKLSKNDGANEDASNATYCLKLNTNGAQKHVTLFLQFADKAQALAWEVALPPKVLGSAADSRIALVAADKRARTRRMDRVPSESRAATGSTRDACLFVVFPFLSLPTELQQKASDSVTSQHTRLSCRLVCKSLEVLFTPSVFRFLGPRSLRPLGRLADVFEGSLAVLSAPAHASTPASDNYNRERAERVLEAPRELDLRAVCGGTQSFREIARLLRALRLDTARAVALSMCRTVPDFVGRADAPLKILADDAVNLRSLQVYIPSWGLPSQHDVEQLARILPRLTVDIGITARFS</sequence>
<evidence type="ECO:0000259" key="11">
    <source>
        <dbReference type="PROSITE" id="PS50259"/>
    </source>
</evidence>
<dbReference type="PANTHER" id="PTHR10519:SF20">
    <property type="entry name" value="G-PROTEIN COUPLED RECEPTOR 156-RELATED"/>
    <property type="match status" value="1"/>
</dbReference>
<dbReference type="EMBL" id="KQ965811">
    <property type="protein sequence ID" value="KXS10949.1"/>
    <property type="molecule type" value="Genomic_DNA"/>
</dbReference>
<evidence type="ECO:0000256" key="10">
    <source>
        <dbReference type="SAM" id="SignalP"/>
    </source>
</evidence>
<evidence type="ECO:0000256" key="4">
    <source>
        <dbReference type="ARBA" id="ARBA00023040"/>
    </source>
</evidence>
<reference evidence="12 13" key="1">
    <citation type="journal article" date="2015" name="Genome Biol. Evol.">
        <title>Phylogenomic analyses indicate that early fungi evolved digesting cell walls of algal ancestors of land plants.</title>
        <authorList>
            <person name="Chang Y."/>
            <person name="Wang S."/>
            <person name="Sekimoto S."/>
            <person name="Aerts A.L."/>
            <person name="Choi C."/>
            <person name="Clum A."/>
            <person name="LaButti K.M."/>
            <person name="Lindquist E.A."/>
            <person name="Yee Ngan C."/>
            <person name="Ohm R.A."/>
            <person name="Salamov A.A."/>
            <person name="Grigoriev I.V."/>
            <person name="Spatafora J.W."/>
            <person name="Berbee M.L."/>
        </authorList>
    </citation>
    <scope>NUCLEOTIDE SEQUENCE [LARGE SCALE GENOMIC DNA]</scope>
    <source>
        <strain evidence="12 13">JEL478</strain>
    </source>
</reference>
<evidence type="ECO:0000256" key="7">
    <source>
        <dbReference type="ARBA" id="ARBA00023180"/>
    </source>
</evidence>
<keyword evidence="8" id="KW-0807">Transducer</keyword>
<keyword evidence="7" id="KW-0325">Glycoprotein</keyword>
<dbReference type="Proteomes" id="UP000070544">
    <property type="component" value="Unassembled WGS sequence"/>
</dbReference>
<keyword evidence="13" id="KW-1185">Reference proteome</keyword>
<dbReference type="InterPro" id="IPR017978">
    <property type="entry name" value="GPCR_3_C"/>
</dbReference>
<feature type="domain" description="G-protein coupled receptors family 3 profile" evidence="11">
    <location>
        <begin position="342"/>
        <end position="588"/>
    </location>
</feature>
<name>A0A139A2M6_GONPJ</name>
<feature type="transmembrane region" description="Helical" evidence="9">
    <location>
        <begin position="450"/>
        <end position="472"/>
    </location>
</feature>
<dbReference type="GO" id="GO:0004965">
    <property type="term" value="F:G protein-coupled GABA receptor activity"/>
    <property type="evidence" value="ECO:0007669"/>
    <property type="project" value="InterPro"/>
</dbReference>
<evidence type="ECO:0000256" key="6">
    <source>
        <dbReference type="ARBA" id="ARBA00023170"/>
    </source>
</evidence>
<dbReference type="SUPFAM" id="SSF53850">
    <property type="entry name" value="Periplasmic binding protein-like II"/>
    <property type="match status" value="1"/>
</dbReference>
<keyword evidence="4" id="KW-0297">G-protein coupled receptor</keyword>
<feature type="transmembrane region" description="Helical" evidence="9">
    <location>
        <begin position="378"/>
        <end position="399"/>
    </location>
</feature>
<dbReference type="Gene3D" id="3.40.190.10">
    <property type="entry name" value="Periplasmic binding protein-like II"/>
    <property type="match status" value="1"/>
</dbReference>
<evidence type="ECO:0000256" key="2">
    <source>
        <dbReference type="ARBA" id="ARBA00022692"/>
    </source>
</evidence>
<feature type="transmembrane region" description="Helical" evidence="9">
    <location>
        <begin position="502"/>
        <end position="525"/>
    </location>
</feature>
<evidence type="ECO:0000256" key="3">
    <source>
        <dbReference type="ARBA" id="ARBA00022989"/>
    </source>
</evidence>
<dbReference type="Pfam" id="PF00003">
    <property type="entry name" value="7tm_3"/>
    <property type="match status" value="1"/>
</dbReference>
<evidence type="ECO:0000256" key="9">
    <source>
        <dbReference type="SAM" id="Phobius"/>
    </source>
</evidence>
<keyword evidence="6" id="KW-0675">Receptor</keyword>
<feature type="transmembrane region" description="Helical" evidence="9">
    <location>
        <begin position="537"/>
        <end position="559"/>
    </location>
</feature>
<keyword evidence="3 9" id="KW-1133">Transmembrane helix</keyword>
<dbReference type="PANTHER" id="PTHR10519">
    <property type="entry name" value="GABA-B RECEPTOR"/>
    <property type="match status" value="1"/>
</dbReference>
<dbReference type="AlphaFoldDB" id="A0A139A2M6"/>
<feature type="transmembrane region" description="Helical" evidence="9">
    <location>
        <begin position="342"/>
        <end position="366"/>
    </location>
</feature>
<keyword evidence="2 9" id="KW-0812">Transmembrane</keyword>
<protein>
    <recommendedName>
        <fullName evidence="11">G-protein coupled receptors family 3 profile domain-containing protein</fullName>
    </recommendedName>
</protein>
<dbReference type="GO" id="GO:0038039">
    <property type="term" value="C:G protein-coupled receptor heterodimeric complex"/>
    <property type="evidence" value="ECO:0007669"/>
    <property type="project" value="TreeGrafter"/>
</dbReference>
<evidence type="ECO:0000256" key="1">
    <source>
        <dbReference type="ARBA" id="ARBA00004141"/>
    </source>
</evidence>
<comment type="subcellular location">
    <subcellularLocation>
        <location evidence="1">Membrane</location>
        <topology evidence="1">Multi-pass membrane protein</topology>
    </subcellularLocation>
</comment>
<evidence type="ECO:0000256" key="5">
    <source>
        <dbReference type="ARBA" id="ARBA00023136"/>
    </source>
</evidence>
<dbReference type="PROSITE" id="PS50259">
    <property type="entry name" value="G_PROTEIN_RECEP_F3_4"/>
    <property type="match status" value="1"/>
</dbReference>
<organism evidence="12 13">
    <name type="scientific">Gonapodya prolifera (strain JEL478)</name>
    <name type="common">Monoblepharis prolifera</name>
    <dbReference type="NCBI Taxonomy" id="1344416"/>
    <lineage>
        <taxon>Eukaryota</taxon>
        <taxon>Fungi</taxon>
        <taxon>Fungi incertae sedis</taxon>
        <taxon>Chytridiomycota</taxon>
        <taxon>Chytridiomycota incertae sedis</taxon>
        <taxon>Monoblepharidomycetes</taxon>
        <taxon>Monoblepharidales</taxon>
        <taxon>Gonapodyaceae</taxon>
        <taxon>Gonapodya</taxon>
    </lineage>
</organism>
<accession>A0A139A2M6</accession>
<dbReference type="OrthoDB" id="5597995at2759"/>
<dbReference type="InterPro" id="IPR002455">
    <property type="entry name" value="GPCR3_GABA-B"/>
</dbReference>
<dbReference type="GO" id="GO:0007214">
    <property type="term" value="P:gamma-aminobutyric acid signaling pathway"/>
    <property type="evidence" value="ECO:0007669"/>
    <property type="project" value="TreeGrafter"/>
</dbReference>
<feature type="signal peptide" evidence="10">
    <location>
        <begin position="1"/>
        <end position="22"/>
    </location>
</feature>
<dbReference type="STRING" id="1344416.A0A139A2M6"/>
<evidence type="ECO:0000313" key="12">
    <source>
        <dbReference type="EMBL" id="KXS10949.1"/>
    </source>
</evidence>
<keyword evidence="5 9" id="KW-0472">Membrane</keyword>